<feature type="chain" id="PRO_5031469778" description="DUF4252 domain-containing protein" evidence="1">
    <location>
        <begin position="21"/>
        <end position="192"/>
    </location>
</feature>
<name>A0A7Y8Y370_9FLAO</name>
<reference evidence="2 3" key="1">
    <citation type="submission" date="2020-07" db="EMBL/GenBank/DDBJ databases">
        <authorList>
            <person name="Sun Q."/>
        </authorList>
    </citation>
    <scope>NUCLEOTIDE SEQUENCE [LARGE SCALE GENOMIC DNA]</scope>
    <source>
        <strain evidence="2 3">MAH-1</strain>
    </source>
</reference>
<keyword evidence="3" id="KW-1185">Reference proteome</keyword>
<evidence type="ECO:0008006" key="4">
    <source>
        <dbReference type="Google" id="ProtNLM"/>
    </source>
</evidence>
<evidence type="ECO:0000313" key="2">
    <source>
        <dbReference type="EMBL" id="NYA71113.1"/>
    </source>
</evidence>
<proteinExistence type="predicted"/>
<dbReference type="EMBL" id="JACBJI010000003">
    <property type="protein sequence ID" value="NYA71113.1"/>
    <property type="molecule type" value="Genomic_DNA"/>
</dbReference>
<comment type="caution">
    <text evidence="2">The sequence shown here is derived from an EMBL/GenBank/DDBJ whole genome shotgun (WGS) entry which is preliminary data.</text>
</comment>
<dbReference type="RefSeq" id="WP_176005920.1">
    <property type="nucleotide sequence ID" value="NZ_JABWMI010000010.1"/>
</dbReference>
<gene>
    <name evidence="2" type="ORF">HZF10_09295</name>
</gene>
<sequence>MKLKFILPILLIALSGIAQTAETLNTRAQELFAATNKQDMAKVMDFTYNKVFEGTGIDRAQLAEAMKQAFDNEIMSIQITNPLPVQYKADPIKTIEGKKFSVIRYRNSMKVNLKQQFEKPMVDGMIDGMKKASNYESVVYDEKTNSISIAGDAVMIAVADESTKNQWQFVNYDNKEMFNLVFNENIKKELGL</sequence>
<accession>A0A7Y8Y370</accession>
<evidence type="ECO:0000256" key="1">
    <source>
        <dbReference type="SAM" id="SignalP"/>
    </source>
</evidence>
<dbReference type="AlphaFoldDB" id="A0A7Y8Y370"/>
<dbReference type="Proteomes" id="UP000535020">
    <property type="component" value="Unassembled WGS sequence"/>
</dbReference>
<feature type="signal peptide" evidence="1">
    <location>
        <begin position="1"/>
        <end position="20"/>
    </location>
</feature>
<protein>
    <recommendedName>
        <fullName evidence="4">DUF4252 domain-containing protein</fullName>
    </recommendedName>
</protein>
<organism evidence="2 3">
    <name type="scientific">Flavobacterium agri</name>
    <dbReference type="NCBI Taxonomy" id="2743471"/>
    <lineage>
        <taxon>Bacteria</taxon>
        <taxon>Pseudomonadati</taxon>
        <taxon>Bacteroidota</taxon>
        <taxon>Flavobacteriia</taxon>
        <taxon>Flavobacteriales</taxon>
        <taxon>Flavobacteriaceae</taxon>
        <taxon>Flavobacterium</taxon>
    </lineage>
</organism>
<evidence type="ECO:0000313" key="3">
    <source>
        <dbReference type="Proteomes" id="UP000535020"/>
    </source>
</evidence>
<keyword evidence="1" id="KW-0732">Signal</keyword>